<dbReference type="Gene3D" id="3.90.1530.10">
    <property type="entry name" value="Conserved hypothetical protein from pyrococcus furiosus pfu- 392566-001, ParB domain"/>
    <property type="match status" value="1"/>
</dbReference>
<dbReference type="SUPFAM" id="SSF53335">
    <property type="entry name" value="S-adenosyl-L-methionine-dependent methyltransferases"/>
    <property type="match status" value="1"/>
</dbReference>
<feature type="domain" description="ParB-like N-terminal" evidence="5">
    <location>
        <begin position="32"/>
        <end position="118"/>
    </location>
</feature>
<evidence type="ECO:0000256" key="3">
    <source>
        <dbReference type="ARBA" id="ARBA00047942"/>
    </source>
</evidence>
<dbReference type="GO" id="GO:0032259">
    <property type="term" value="P:methylation"/>
    <property type="evidence" value="ECO:0007669"/>
    <property type="project" value="UniProtKB-KW"/>
</dbReference>
<dbReference type="PANTHER" id="PTHR33375:SF1">
    <property type="entry name" value="CHROMOSOME-PARTITIONING PROTEIN PARB-RELATED"/>
    <property type="match status" value="1"/>
</dbReference>
<dbReference type="SMART" id="SM00470">
    <property type="entry name" value="ParB"/>
    <property type="match status" value="1"/>
</dbReference>
<dbReference type="EMBL" id="JAFICZ010000001">
    <property type="protein sequence ID" value="MBP1299321.1"/>
    <property type="molecule type" value="Genomic_DNA"/>
</dbReference>
<protein>
    <recommendedName>
        <fullName evidence="4">Methyltransferase</fullName>
        <ecNumber evidence="4">2.1.1.-</ecNumber>
    </recommendedName>
</protein>
<dbReference type="InterPro" id="IPR050336">
    <property type="entry name" value="Chromosome_partition/occlusion"/>
</dbReference>
<dbReference type="RefSeq" id="WP_172648358.1">
    <property type="nucleotide sequence ID" value="NZ_JAFICZ010000001.1"/>
</dbReference>
<dbReference type="PRINTS" id="PR00508">
    <property type="entry name" value="S21N4MTFRASE"/>
</dbReference>
<dbReference type="EC" id="2.1.1.-" evidence="4"/>
<keyword evidence="1 6" id="KW-0489">Methyltransferase</keyword>
<dbReference type="GO" id="GO:0005694">
    <property type="term" value="C:chromosome"/>
    <property type="evidence" value="ECO:0007669"/>
    <property type="project" value="TreeGrafter"/>
</dbReference>
<dbReference type="InterPro" id="IPR001091">
    <property type="entry name" value="RM_Methyltransferase"/>
</dbReference>
<dbReference type="GO" id="GO:0009007">
    <property type="term" value="F:site-specific DNA-methyltransferase (adenine-specific) activity"/>
    <property type="evidence" value="ECO:0007669"/>
    <property type="project" value="UniProtKB-EC"/>
</dbReference>
<evidence type="ECO:0000313" key="7">
    <source>
        <dbReference type="Proteomes" id="UP000673383"/>
    </source>
</evidence>
<dbReference type="InterPro" id="IPR036086">
    <property type="entry name" value="ParB/Sulfiredoxin_sf"/>
</dbReference>
<dbReference type="Proteomes" id="UP000673383">
    <property type="component" value="Unassembled WGS sequence"/>
</dbReference>
<evidence type="ECO:0000259" key="5">
    <source>
        <dbReference type="SMART" id="SM00470"/>
    </source>
</evidence>
<sequence>MQNSKHTRIFETHIEVTNRAPSQRAARHLQVKLVPLLSVTPSQRNTRTHSKKQIRQIASSIQAVGWTYPILVDEGGDIIAGNGRYQAALQLGLQEVPVMTVSGLNQAQKRALAIADNKIAANAGWDRSVLSAELGELATLLPEIDLDISILGFEPAEIDALAVDLADSERDPLDEAPPIDDSKPVTQADDVWMLGEHRLLCGDACEESALQKLMGSDRASMLFADGPYNVRIANMVGRGRVKHREFAFASGEMSPAQFTDFLRRWMSLATRYSRPGSIHFSCIDWRHVGEMLAAGRDIYSELKNIVVWVKTNAGQGSLYRAQHEFIIVFKHGNAPHQNNVELGKHGRNRSNVWSYPGINTFRAGRLDELASHPTVKPIALVADAMRDCSRRGEIVLDPFMGSGTTILAAERIGRRGYGLEIDPLYVDVAVRRWQSFTGRDATLKATGQTFDEVADEGRDNERKGGRSR</sequence>
<evidence type="ECO:0000256" key="1">
    <source>
        <dbReference type="ARBA" id="ARBA00022603"/>
    </source>
</evidence>
<dbReference type="GO" id="GO:0008170">
    <property type="term" value="F:N-methyltransferase activity"/>
    <property type="evidence" value="ECO:0007669"/>
    <property type="project" value="InterPro"/>
</dbReference>
<dbReference type="PANTHER" id="PTHR33375">
    <property type="entry name" value="CHROMOSOME-PARTITIONING PROTEIN PARB-RELATED"/>
    <property type="match status" value="1"/>
</dbReference>
<reference evidence="6" key="1">
    <citation type="submission" date="2021-02" db="EMBL/GenBank/DDBJ databases">
        <title>Genomic Encyclopedia of Type Strains, Phase IV (KMG-V): Genome sequencing to study the core and pangenomes of soil and plant-associated prokaryotes.</title>
        <authorList>
            <person name="Whitman W."/>
        </authorList>
    </citation>
    <scope>NUCLEOTIDE SEQUENCE</scope>
    <source>
        <strain evidence="6">USDA 406</strain>
    </source>
</reference>
<dbReference type="SUPFAM" id="SSF110849">
    <property type="entry name" value="ParB/Sulfiredoxin"/>
    <property type="match status" value="1"/>
</dbReference>
<dbReference type="CDD" id="cd16403">
    <property type="entry name" value="ParB_N_like_MT"/>
    <property type="match status" value="1"/>
</dbReference>
<comment type="similarity">
    <text evidence="4">Belongs to the N(4)/N(6)-methyltransferase family.</text>
</comment>
<dbReference type="InterPro" id="IPR003115">
    <property type="entry name" value="ParB_N"/>
</dbReference>
<dbReference type="Gene3D" id="3.40.50.150">
    <property type="entry name" value="Vaccinia Virus protein VP39"/>
    <property type="match status" value="1"/>
</dbReference>
<evidence type="ECO:0000256" key="2">
    <source>
        <dbReference type="ARBA" id="ARBA00022679"/>
    </source>
</evidence>
<organism evidence="6 7">
    <name type="scientific">Bradyrhizobium elkanii</name>
    <dbReference type="NCBI Taxonomy" id="29448"/>
    <lineage>
        <taxon>Bacteria</taxon>
        <taxon>Pseudomonadati</taxon>
        <taxon>Pseudomonadota</taxon>
        <taxon>Alphaproteobacteria</taxon>
        <taxon>Hyphomicrobiales</taxon>
        <taxon>Nitrobacteraceae</taxon>
        <taxon>Bradyrhizobium</taxon>
    </lineage>
</organism>
<dbReference type="InterPro" id="IPR029063">
    <property type="entry name" value="SAM-dependent_MTases_sf"/>
</dbReference>
<dbReference type="AlphaFoldDB" id="A0A8I1YJQ8"/>
<dbReference type="Pfam" id="PF01555">
    <property type="entry name" value="N6_N4_Mtase"/>
    <property type="match status" value="1"/>
</dbReference>
<comment type="caution">
    <text evidence="6">The sequence shown here is derived from an EMBL/GenBank/DDBJ whole genome shotgun (WGS) entry which is preliminary data.</text>
</comment>
<dbReference type="InterPro" id="IPR015840">
    <property type="entry name" value="DNA_MeTrfase_ParB"/>
</dbReference>
<keyword evidence="2" id="KW-0808">Transferase</keyword>
<gene>
    <name evidence="6" type="ORF">JOH49_009074</name>
</gene>
<dbReference type="GO" id="GO:0003677">
    <property type="term" value="F:DNA binding"/>
    <property type="evidence" value="ECO:0007669"/>
    <property type="project" value="InterPro"/>
</dbReference>
<evidence type="ECO:0000256" key="4">
    <source>
        <dbReference type="RuleBase" id="RU362026"/>
    </source>
</evidence>
<proteinExistence type="inferred from homology"/>
<name>A0A8I1YJQ8_BRAEL</name>
<dbReference type="GO" id="GO:0007059">
    <property type="term" value="P:chromosome segregation"/>
    <property type="evidence" value="ECO:0007669"/>
    <property type="project" value="TreeGrafter"/>
</dbReference>
<dbReference type="PIRSF" id="PIRSF036758">
    <property type="entry name" value="Aden_M_ParB"/>
    <property type="match status" value="1"/>
</dbReference>
<dbReference type="GO" id="GO:0045881">
    <property type="term" value="P:positive regulation of sporulation resulting in formation of a cellular spore"/>
    <property type="evidence" value="ECO:0007669"/>
    <property type="project" value="TreeGrafter"/>
</dbReference>
<accession>A0A8I1YJQ8</accession>
<dbReference type="InterPro" id="IPR002941">
    <property type="entry name" value="DNA_methylase_N4/N6"/>
</dbReference>
<dbReference type="Pfam" id="PF02195">
    <property type="entry name" value="ParB_N"/>
    <property type="match status" value="1"/>
</dbReference>
<evidence type="ECO:0000313" key="6">
    <source>
        <dbReference type="EMBL" id="MBP1299321.1"/>
    </source>
</evidence>
<comment type="catalytic activity">
    <reaction evidence="3">
        <text>a 2'-deoxyadenosine in DNA + S-adenosyl-L-methionine = an N(6)-methyl-2'-deoxyadenosine in DNA + S-adenosyl-L-homocysteine + H(+)</text>
        <dbReference type="Rhea" id="RHEA:15197"/>
        <dbReference type="Rhea" id="RHEA-COMP:12418"/>
        <dbReference type="Rhea" id="RHEA-COMP:12419"/>
        <dbReference type="ChEBI" id="CHEBI:15378"/>
        <dbReference type="ChEBI" id="CHEBI:57856"/>
        <dbReference type="ChEBI" id="CHEBI:59789"/>
        <dbReference type="ChEBI" id="CHEBI:90615"/>
        <dbReference type="ChEBI" id="CHEBI:90616"/>
        <dbReference type="EC" id="2.1.1.72"/>
    </reaction>
</comment>